<name>A0A177D5E8_ALTAL</name>
<sequence>MTTPSSSTLHRSIIAEGQILLRIKHPRETEQTGFECETPTVGTMTLLAEPYPLRTDPQMSIRRPNIGSSITSLCPLFSTHSRTVPKTEECYASRLRPQIHSGRVCCGCDLLGPMQNIADTFNYQLISAIHSSHGGPFPCSAIASATRKLVRSSRTPSCI</sequence>
<evidence type="ECO:0000313" key="1">
    <source>
        <dbReference type="EMBL" id="OAG14923.1"/>
    </source>
</evidence>
<dbReference type="KEGG" id="aalt:CC77DRAFT_484150"/>
<dbReference type="RefSeq" id="XP_018380344.1">
    <property type="nucleotide sequence ID" value="XM_018531862.1"/>
</dbReference>
<keyword evidence="2" id="KW-1185">Reference proteome</keyword>
<dbReference type="GeneID" id="29117456"/>
<dbReference type="EMBL" id="KV441496">
    <property type="protein sequence ID" value="OAG14923.1"/>
    <property type="molecule type" value="Genomic_DNA"/>
</dbReference>
<dbReference type="Proteomes" id="UP000077248">
    <property type="component" value="Unassembled WGS sequence"/>
</dbReference>
<reference evidence="1 2" key="1">
    <citation type="submission" date="2016-05" db="EMBL/GenBank/DDBJ databases">
        <title>Comparative analysis of secretome profiles of manganese(II)-oxidizing ascomycete fungi.</title>
        <authorList>
            <consortium name="DOE Joint Genome Institute"/>
            <person name="Zeiner C.A."/>
            <person name="Purvine S.O."/>
            <person name="Zink E.M."/>
            <person name="Wu S."/>
            <person name="Pasa-Tolic L."/>
            <person name="Chaput D.L."/>
            <person name="Haridas S."/>
            <person name="Grigoriev I.V."/>
            <person name="Santelli C.M."/>
            <person name="Hansel C.M."/>
        </authorList>
    </citation>
    <scope>NUCLEOTIDE SEQUENCE [LARGE SCALE GENOMIC DNA]</scope>
    <source>
        <strain evidence="1 2">SRC1lrK2f</strain>
    </source>
</reference>
<dbReference type="VEuPathDB" id="FungiDB:CC77DRAFT_484150"/>
<organism evidence="1 2">
    <name type="scientific">Alternaria alternata</name>
    <name type="common">Alternaria rot fungus</name>
    <name type="synonym">Torula alternata</name>
    <dbReference type="NCBI Taxonomy" id="5599"/>
    <lineage>
        <taxon>Eukaryota</taxon>
        <taxon>Fungi</taxon>
        <taxon>Dikarya</taxon>
        <taxon>Ascomycota</taxon>
        <taxon>Pezizomycotina</taxon>
        <taxon>Dothideomycetes</taxon>
        <taxon>Pleosporomycetidae</taxon>
        <taxon>Pleosporales</taxon>
        <taxon>Pleosporineae</taxon>
        <taxon>Pleosporaceae</taxon>
        <taxon>Alternaria</taxon>
        <taxon>Alternaria sect. Alternaria</taxon>
        <taxon>Alternaria alternata complex</taxon>
    </lineage>
</organism>
<protein>
    <submittedName>
        <fullName evidence="1">Uncharacterized protein</fullName>
    </submittedName>
</protein>
<gene>
    <name evidence="1" type="ORF">CC77DRAFT_484150</name>
</gene>
<accession>A0A177D5E8</accession>
<proteinExistence type="predicted"/>
<evidence type="ECO:0000313" key="2">
    <source>
        <dbReference type="Proteomes" id="UP000077248"/>
    </source>
</evidence>
<dbReference type="AlphaFoldDB" id="A0A177D5E8"/>